<dbReference type="Proteomes" id="UP000177445">
    <property type="component" value="Chromosome"/>
</dbReference>
<evidence type="ECO:0008006" key="4">
    <source>
        <dbReference type="Google" id="ProtNLM"/>
    </source>
</evidence>
<evidence type="ECO:0000256" key="1">
    <source>
        <dbReference type="SAM" id="Phobius"/>
    </source>
</evidence>
<keyword evidence="1" id="KW-1133">Transmembrane helix</keyword>
<reference evidence="2 3" key="1">
    <citation type="submission" date="2016-10" db="EMBL/GenBank/DDBJ databases">
        <title>Marinobacter salinus sp. nov., a moderately halophilic bacterium isolated from a tidal flat environment.</title>
        <authorList>
            <person name="Park S.-J."/>
        </authorList>
    </citation>
    <scope>NUCLEOTIDE SEQUENCE [LARGE SCALE GENOMIC DNA]</scope>
    <source>
        <strain evidence="2 3">Hb8</strain>
    </source>
</reference>
<protein>
    <recommendedName>
        <fullName evidence="4">Lysine transporter LysE</fullName>
    </recommendedName>
</protein>
<feature type="transmembrane region" description="Helical" evidence="1">
    <location>
        <begin position="40"/>
        <end position="64"/>
    </location>
</feature>
<dbReference type="RefSeq" id="WP_070968064.1">
    <property type="nucleotide sequence ID" value="NZ_CP017715.1"/>
</dbReference>
<proteinExistence type="predicted"/>
<organism evidence="2 3">
    <name type="scientific">Marinobacter salinus</name>
    <dbReference type="NCBI Taxonomy" id="1874317"/>
    <lineage>
        <taxon>Bacteria</taxon>
        <taxon>Pseudomonadati</taxon>
        <taxon>Pseudomonadota</taxon>
        <taxon>Gammaproteobacteria</taxon>
        <taxon>Pseudomonadales</taxon>
        <taxon>Marinobacteraceae</taxon>
        <taxon>Marinobacter</taxon>
    </lineage>
</organism>
<dbReference type="AlphaFoldDB" id="A0A1D9GK71"/>
<sequence length="76" mass="7912">MIIESWFAFVIASAVLLVIPGPTILAVISYSVTYGRRANIPLVAAVALGDSTALFTSLVGFGGIACQALRTVEGDR</sequence>
<dbReference type="EMBL" id="CP017715">
    <property type="protein sequence ID" value="AOY88033.1"/>
    <property type="molecule type" value="Genomic_DNA"/>
</dbReference>
<dbReference type="STRING" id="1874317.BKP64_07535"/>
<accession>A0A1D9GK71</accession>
<keyword evidence="3" id="KW-1185">Reference proteome</keyword>
<evidence type="ECO:0000313" key="2">
    <source>
        <dbReference type="EMBL" id="AOY88033.1"/>
    </source>
</evidence>
<gene>
    <name evidence="2" type="ORF">BKP64_07535</name>
</gene>
<feature type="transmembrane region" description="Helical" evidence="1">
    <location>
        <begin position="6"/>
        <end position="28"/>
    </location>
</feature>
<dbReference type="KEGG" id="msq:BKP64_07535"/>
<evidence type="ECO:0000313" key="3">
    <source>
        <dbReference type="Proteomes" id="UP000177445"/>
    </source>
</evidence>
<keyword evidence="1" id="KW-0472">Membrane</keyword>
<name>A0A1D9GK71_9GAMM</name>
<keyword evidence="1" id="KW-0812">Transmembrane</keyword>